<dbReference type="InterPro" id="IPR052636">
    <property type="entry name" value="UDP-D-xylose:L-fucose_XylT"/>
</dbReference>
<feature type="signal peptide" evidence="1">
    <location>
        <begin position="1"/>
        <end position="26"/>
    </location>
</feature>
<protein>
    <recommendedName>
        <fullName evidence="2">Nucleotide-diphospho-sugar transferase domain-containing protein</fullName>
    </recommendedName>
</protein>
<evidence type="ECO:0000256" key="1">
    <source>
        <dbReference type="SAM" id="SignalP"/>
    </source>
</evidence>
<keyword evidence="4" id="KW-1185">Reference proteome</keyword>
<feature type="domain" description="Nucleotide-diphospho-sugar transferase" evidence="2">
    <location>
        <begin position="97"/>
        <end position="292"/>
    </location>
</feature>
<dbReference type="PANTHER" id="PTHR47032">
    <property type="entry name" value="UDP-D-XYLOSE:L-FUCOSE ALPHA-1,3-D-XYLOSYLTRANSFERASE-RELATED"/>
    <property type="match status" value="1"/>
</dbReference>
<comment type="caution">
    <text evidence="3">The sequence shown here is derived from an EMBL/GenBank/DDBJ whole genome shotgun (WGS) entry which is preliminary data.</text>
</comment>
<reference evidence="3" key="1">
    <citation type="submission" date="2017-08" db="EMBL/GenBank/DDBJ databases">
        <authorList>
            <person name="Polle J.E."/>
            <person name="Barry K."/>
            <person name="Cushman J."/>
            <person name="Schmutz J."/>
            <person name="Tran D."/>
            <person name="Hathwaick L.T."/>
            <person name="Yim W.C."/>
            <person name="Jenkins J."/>
            <person name="Mckie-Krisberg Z.M."/>
            <person name="Prochnik S."/>
            <person name="Lindquist E."/>
            <person name="Dockter R.B."/>
            <person name="Adam C."/>
            <person name="Molina H."/>
            <person name="Bunkerborg J."/>
            <person name="Jin E."/>
            <person name="Buchheim M."/>
            <person name="Magnuson J."/>
        </authorList>
    </citation>
    <scope>NUCLEOTIDE SEQUENCE</scope>
    <source>
        <strain evidence="3">CCAP 19/18</strain>
    </source>
</reference>
<keyword evidence="1" id="KW-0732">Signal</keyword>
<evidence type="ECO:0000259" key="2">
    <source>
        <dbReference type="Pfam" id="PF03407"/>
    </source>
</evidence>
<dbReference type="InterPro" id="IPR005069">
    <property type="entry name" value="Nucl-diP-sugar_transferase"/>
</dbReference>
<evidence type="ECO:0000313" key="4">
    <source>
        <dbReference type="Proteomes" id="UP000815325"/>
    </source>
</evidence>
<name>A0ABQ7GHH8_DUNSA</name>
<accession>A0ABQ7GHH8</accession>
<dbReference type="Pfam" id="PF03407">
    <property type="entry name" value="Nucleotid_trans"/>
    <property type="match status" value="1"/>
</dbReference>
<evidence type="ECO:0000313" key="3">
    <source>
        <dbReference type="EMBL" id="KAF5834063.1"/>
    </source>
</evidence>
<dbReference type="Proteomes" id="UP000815325">
    <property type="component" value="Unassembled WGS sequence"/>
</dbReference>
<organism evidence="3 4">
    <name type="scientific">Dunaliella salina</name>
    <name type="common">Green alga</name>
    <name type="synonym">Protococcus salinus</name>
    <dbReference type="NCBI Taxonomy" id="3046"/>
    <lineage>
        <taxon>Eukaryota</taxon>
        <taxon>Viridiplantae</taxon>
        <taxon>Chlorophyta</taxon>
        <taxon>core chlorophytes</taxon>
        <taxon>Chlorophyceae</taxon>
        <taxon>CS clade</taxon>
        <taxon>Chlamydomonadales</taxon>
        <taxon>Dunaliellaceae</taxon>
        <taxon>Dunaliella</taxon>
    </lineage>
</organism>
<sequence>MRPRVGALCLLLTGSLLLLLPASVDALARPHRPPGRVTYTAEDRAWGLQLGRIAKSMVAMKSSCIPDNTVVHSMSNRVNWKLVELQLSGKAPSQPCFMDRFFMITLDKTAFDLCESHPIKVCVPYVRRLRSTRTGYMAGDYVEIVFVKIKSMKAVLEAGVSALFVDADVLLFTVPQLPAESEYDIIAQMERHDWRCDVSMRKKGETDLAKRIEKCSPRSPFPGSNINTGLIGMTPSNQSLQLLEETLQCGMTQQRPAGNQRCLKKVLRSWSNTSRSLRVLHFPSSYADHIWARDIWKSPNMALASYHAHLSGTSEGKLNTLLKLKAKVEGGEGAGNQQVLLKPRA</sequence>
<feature type="chain" id="PRO_5046777579" description="Nucleotide-diphospho-sugar transferase domain-containing protein" evidence="1">
    <location>
        <begin position="27"/>
        <end position="345"/>
    </location>
</feature>
<gene>
    <name evidence="3" type="ORF">DUNSADRAFT_9413</name>
</gene>
<dbReference type="PANTHER" id="PTHR47032:SF1">
    <property type="entry name" value="UDP-D-XYLOSE:L-FUCOSE ALPHA-1,3-D-XYLOSYLTRANSFERASE-RELATED"/>
    <property type="match status" value="1"/>
</dbReference>
<proteinExistence type="predicted"/>
<dbReference type="EMBL" id="MU069777">
    <property type="protein sequence ID" value="KAF5834063.1"/>
    <property type="molecule type" value="Genomic_DNA"/>
</dbReference>